<dbReference type="PANTHER" id="PTHR10302:SF27">
    <property type="entry name" value="SINGLE-STRANDED DNA-BINDING PROTEIN"/>
    <property type="match status" value="1"/>
</dbReference>
<evidence type="ECO:0000256" key="3">
    <source>
        <dbReference type="RuleBase" id="RU000524"/>
    </source>
</evidence>
<dbReference type="InterPro" id="IPR000424">
    <property type="entry name" value="Primosome_PriB/ssb"/>
</dbReference>
<evidence type="ECO:0000256" key="4">
    <source>
        <dbReference type="SAM" id="MobiDB-lite"/>
    </source>
</evidence>
<dbReference type="AlphaFoldDB" id="A0A5Q2FAJ9"/>
<dbReference type="InterPro" id="IPR011344">
    <property type="entry name" value="ssDNA-bd"/>
</dbReference>
<dbReference type="GO" id="GO:0003697">
    <property type="term" value="F:single-stranded DNA binding"/>
    <property type="evidence" value="ECO:0007669"/>
    <property type="project" value="InterPro"/>
</dbReference>
<evidence type="ECO:0000313" key="5">
    <source>
        <dbReference type="EMBL" id="QGF22384.1"/>
    </source>
</evidence>
<dbReference type="GO" id="GO:0009295">
    <property type="term" value="C:nucleoid"/>
    <property type="evidence" value="ECO:0007669"/>
    <property type="project" value="TreeGrafter"/>
</dbReference>
<evidence type="ECO:0000313" key="6">
    <source>
        <dbReference type="Proteomes" id="UP000386847"/>
    </source>
</evidence>
<dbReference type="InterPro" id="IPR012340">
    <property type="entry name" value="NA-bd_OB-fold"/>
</dbReference>
<dbReference type="Pfam" id="PF00436">
    <property type="entry name" value="SSB"/>
    <property type="match status" value="1"/>
</dbReference>
<evidence type="ECO:0000256" key="1">
    <source>
        <dbReference type="ARBA" id="ARBA00023125"/>
    </source>
</evidence>
<dbReference type="SUPFAM" id="SSF50249">
    <property type="entry name" value="Nucleic acid-binding proteins"/>
    <property type="match status" value="1"/>
</dbReference>
<dbReference type="GO" id="GO:0006260">
    <property type="term" value="P:DNA replication"/>
    <property type="evidence" value="ECO:0007669"/>
    <property type="project" value="InterPro"/>
</dbReference>
<dbReference type="PANTHER" id="PTHR10302">
    <property type="entry name" value="SINGLE-STRANDED DNA-BINDING PROTEIN"/>
    <property type="match status" value="1"/>
</dbReference>
<dbReference type="Proteomes" id="UP000386847">
    <property type="component" value="Chromosome"/>
</dbReference>
<keyword evidence="1 2" id="KW-0238">DNA-binding</keyword>
<dbReference type="Gene3D" id="2.40.50.140">
    <property type="entry name" value="Nucleic acid-binding proteins"/>
    <property type="match status" value="1"/>
</dbReference>
<dbReference type="NCBIfam" id="TIGR00621">
    <property type="entry name" value="ssb"/>
    <property type="match status" value="1"/>
</dbReference>
<dbReference type="RefSeq" id="WP_153570894.1">
    <property type="nucleotide sequence ID" value="NZ_CP045725.1"/>
</dbReference>
<feature type="region of interest" description="Disordered" evidence="4">
    <location>
        <begin position="119"/>
        <end position="201"/>
    </location>
</feature>
<dbReference type="EMBL" id="CP045725">
    <property type="protein sequence ID" value="QGF22384.1"/>
    <property type="molecule type" value="Genomic_DNA"/>
</dbReference>
<reference evidence="5 6" key="1">
    <citation type="submission" date="2019-10" db="EMBL/GenBank/DDBJ databases">
        <title>Genomic analysis of Raineyella sp. CBA3103.</title>
        <authorList>
            <person name="Roh S.W."/>
        </authorList>
    </citation>
    <scope>NUCLEOTIDE SEQUENCE [LARGE SCALE GENOMIC DNA]</scope>
    <source>
        <strain evidence="5 6">CBA3103</strain>
    </source>
</reference>
<gene>
    <name evidence="5" type="primary">ssb</name>
    <name evidence="5" type="ORF">Rai3103_00305</name>
</gene>
<keyword evidence="6" id="KW-1185">Reference proteome</keyword>
<name>A0A5Q2FAJ9_9ACTN</name>
<dbReference type="KEGG" id="rain:Rai3103_00305"/>
<organism evidence="5 6">
    <name type="scientific">Raineyella fluvialis</name>
    <dbReference type="NCBI Taxonomy" id="2662261"/>
    <lineage>
        <taxon>Bacteria</taxon>
        <taxon>Bacillati</taxon>
        <taxon>Actinomycetota</taxon>
        <taxon>Actinomycetes</taxon>
        <taxon>Propionibacteriales</taxon>
        <taxon>Propionibacteriaceae</taxon>
        <taxon>Raineyella</taxon>
    </lineage>
</organism>
<proteinExistence type="predicted"/>
<dbReference type="PROSITE" id="PS50935">
    <property type="entry name" value="SSB"/>
    <property type="match status" value="1"/>
</dbReference>
<accession>A0A5Q2FAJ9</accession>
<sequence>MDATITVTGNLGADPRIRAVGTEQHLFTEFSIAHTPRVQRDGAWQDGTTTWYRITCWRRLAENAFNSLRRGDGVIVHGRVRTHEWADKDGVVQTRDVVEALSIGPDLNRGTVVVIRRSRNAESRPVTESAPVAADGVEHDPQDLDSGYPGGSAFEAAALEGSPFERVSPEEAGADLSYEGRATEVEEASPGGSDAYQEAVA</sequence>
<dbReference type="CDD" id="cd04496">
    <property type="entry name" value="SSB_OBF"/>
    <property type="match status" value="1"/>
</dbReference>
<protein>
    <recommendedName>
        <fullName evidence="3">Single-stranded DNA-binding protein</fullName>
    </recommendedName>
</protein>
<evidence type="ECO:0000256" key="2">
    <source>
        <dbReference type="PROSITE-ProRule" id="PRU00252"/>
    </source>
</evidence>